<dbReference type="AlphaFoldDB" id="A0AAV7PN70"/>
<evidence type="ECO:0000313" key="3">
    <source>
        <dbReference type="Proteomes" id="UP001066276"/>
    </source>
</evidence>
<organism evidence="2 3">
    <name type="scientific">Pleurodeles waltl</name>
    <name type="common">Iberian ribbed newt</name>
    <dbReference type="NCBI Taxonomy" id="8319"/>
    <lineage>
        <taxon>Eukaryota</taxon>
        <taxon>Metazoa</taxon>
        <taxon>Chordata</taxon>
        <taxon>Craniata</taxon>
        <taxon>Vertebrata</taxon>
        <taxon>Euteleostomi</taxon>
        <taxon>Amphibia</taxon>
        <taxon>Batrachia</taxon>
        <taxon>Caudata</taxon>
        <taxon>Salamandroidea</taxon>
        <taxon>Salamandridae</taxon>
        <taxon>Pleurodelinae</taxon>
        <taxon>Pleurodeles</taxon>
    </lineage>
</organism>
<evidence type="ECO:0000256" key="1">
    <source>
        <dbReference type="SAM" id="MobiDB-lite"/>
    </source>
</evidence>
<reference evidence="2" key="1">
    <citation type="journal article" date="2022" name="bioRxiv">
        <title>Sequencing and chromosome-scale assembly of the giantPleurodeles waltlgenome.</title>
        <authorList>
            <person name="Brown T."/>
            <person name="Elewa A."/>
            <person name="Iarovenko S."/>
            <person name="Subramanian E."/>
            <person name="Araus A.J."/>
            <person name="Petzold A."/>
            <person name="Susuki M."/>
            <person name="Suzuki K.-i.T."/>
            <person name="Hayashi T."/>
            <person name="Toyoda A."/>
            <person name="Oliveira C."/>
            <person name="Osipova E."/>
            <person name="Leigh N.D."/>
            <person name="Simon A."/>
            <person name="Yun M.H."/>
        </authorList>
    </citation>
    <scope>NUCLEOTIDE SEQUENCE</scope>
    <source>
        <strain evidence="2">20211129_DDA</strain>
        <tissue evidence="2">Liver</tissue>
    </source>
</reference>
<evidence type="ECO:0000313" key="2">
    <source>
        <dbReference type="EMBL" id="KAJ1129683.1"/>
    </source>
</evidence>
<dbReference type="EMBL" id="JANPWB010000011">
    <property type="protein sequence ID" value="KAJ1129683.1"/>
    <property type="molecule type" value="Genomic_DNA"/>
</dbReference>
<feature type="region of interest" description="Disordered" evidence="1">
    <location>
        <begin position="1"/>
        <end position="37"/>
    </location>
</feature>
<accession>A0AAV7PN70</accession>
<keyword evidence="3" id="KW-1185">Reference proteome</keyword>
<name>A0AAV7PN70_PLEWA</name>
<dbReference type="Proteomes" id="UP001066276">
    <property type="component" value="Chromosome 7"/>
</dbReference>
<protein>
    <submittedName>
        <fullName evidence="2">Uncharacterized protein</fullName>
    </submittedName>
</protein>
<comment type="caution">
    <text evidence="2">The sequence shown here is derived from an EMBL/GenBank/DDBJ whole genome shotgun (WGS) entry which is preliminary data.</text>
</comment>
<feature type="compositionally biased region" description="Basic and acidic residues" evidence="1">
    <location>
        <begin position="1"/>
        <end position="12"/>
    </location>
</feature>
<dbReference type="Gene3D" id="3.30.70.1820">
    <property type="entry name" value="L1 transposable element, RRM domain"/>
    <property type="match status" value="1"/>
</dbReference>
<proteinExistence type="predicted"/>
<gene>
    <name evidence="2" type="ORF">NDU88_008049</name>
</gene>
<sequence length="209" mass="23789">MAEHKDHKEKDGQGSLKRSKREPPLPKSPVTDKQENPTTLESILKKLNDAHDIAQSMTTNTDIVQVEVSGIRRHLEEFYLRVTNAQGRIGMTEDHIAAQSKPLCKNDPMLTFLRRKIAEQEDRNGRAKLRIFGLPECSEDKAPSAIAFLESWIPMTLGISLSKDFEIDHAHWAPTFTPKTAMSPRALIFEPQRNQYNILAHMRKIKPLS</sequence>